<dbReference type="RefSeq" id="WP_055216509.1">
    <property type="nucleotide sequence ID" value="NZ_CZBU01000007.1"/>
</dbReference>
<evidence type="ECO:0000313" key="1">
    <source>
        <dbReference type="EMBL" id="CUQ79082.1"/>
    </source>
</evidence>
<accession>A0A174YZD8</accession>
<sequence>MGRNNICVIYDSDENYAKRLMSVINDDNDIPYNAQVFTKEHELDKYLQEKEADMLMICEGAYGYNAYRTGTKTVVLCEEEREADEINSREEKGLVGICKYQPSYQLLQSVMRYEKKDRAQKRGSLKVTGIYGFNNTARMMLSLAVARLMSEHGNTLFINFETFYGFKGILKDEENENLSDALYAFRQNHNQFHKNIVNAISHYERLDYIPDASCAEDIDDIKPEEMGTFIQAIGRELGYSNIVIDIGDGIRMPWNMMDCCDEIYMCETGNYIENMRLKNFEKYLLEQGMDNIAATFKNIHVNEDENINNDDIWGRLPFCSFYEELCRTAGIEEM</sequence>
<name>A0A174YZD8_9FIRM</name>
<evidence type="ECO:0000313" key="2">
    <source>
        <dbReference type="Proteomes" id="UP000095621"/>
    </source>
</evidence>
<dbReference type="Gene3D" id="3.40.50.10850">
    <property type="entry name" value="Ntrc-like two-domain protein"/>
    <property type="match status" value="1"/>
</dbReference>
<gene>
    <name evidence="1" type="ORF">ERS852490_02740</name>
</gene>
<dbReference type="EMBL" id="CZBU01000007">
    <property type="protein sequence ID" value="CUQ79082.1"/>
    <property type="molecule type" value="Genomic_DNA"/>
</dbReference>
<dbReference type="InterPro" id="IPR027417">
    <property type="entry name" value="P-loop_NTPase"/>
</dbReference>
<organism evidence="1 2">
    <name type="scientific">Lachnospira eligens</name>
    <dbReference type="NCBI Taxonomy" id="39485"/>
    <lineage>
        <taxon>Bacteria</taxon>
        <taxon>Bacillati</taxon>
        <taxon>Bacillota</taxon>
        <taxon>Clostridia</taxon>
        <taxon>Lachnospirales</taxon>
        <taxon>Lachnospiraceae</taxon>
        <taxon>Lachnospira</taxon>
    </lineage>
</organism>
<dbReference type="Gene3D" id="3.40.50.300">
    <property type="entry name" value="P-loop containing nucleotide triphosphate hydrolases"/>
    <property type="match status" value="1"/>
</dbReference>
<dbReference type="Proteomes" id="UP000095621">
    <property type="component" value="Unassembled WGS sequence"/>
</dbReference>
<protein>
    <submittedName>
        <fullName evidence="1">Uncharacterized protein</fullName>
    </submittedName>
</protein>
<reference evidence="1 2" key="1">
    <citation type="submission" date="2015-09" db="EMBL/GenBank/DDBJ databases">
        <authorList>
            <consortium name="Pathogen Informatics"/>
        </authorList>
    </citation>
    <scope>NUCLEOTIDE SEQUENCE [LARGE SCALE GENOMIC DNA]</scope>
    <source>
        <strain evidence="1 2">2789STDY5834875</strain>
    </source>
</reference>
<proteinExistence type="predicted"/>
<dbReference type="OrthoDB" id="9777019at2"/>
<dbReference type="AlphaFoldDB" id="A0A174YZD8"/>